<dbReference type="EMBL" id="FTOR01000001">
    <property type="protein sequence ID" value="SIS78464.1"/>
    <property type="molecule type" value="Genomic_DNA"/>
</dbReference>
<sequence>MDNTKSASRILIIIAFITVYLVWGSTYFFISMGVEHIPPYTMAGMRFLIAGTLLLSFCGIKKLPRANAQQIKTAGISGIFLLFISNGSVGLIEKTLPSSLVAIFLSATPISFVLLDKPMWKTNFHSKPTLIGLLVGLVGVVLLFTERLGNISLSGSKLEIICMAGLVFTSLSWAGGSLYSKYYSTGHIMVTTAWQMLIAGVVCVTFGACIGEIKHFHPMEVPMKSWLALAYLVVFGSLAGYSAYVWLLQVCTATQVSTHAYVNPVVAVILGVFFANETMSTLQFVGLVVILVSLLLINLAKYRKAKTEE</sequence>
<protein>
    <submittedName>
        <fullName evidence="8">Permease of the drug/metabolite transporter (DMT) superfamily</fullName>
    </submittedName>
</protein>
<dbReference type="Pfam" id="PF00892">
    <property type="entry name" value="EamA"/>
    <property type="match status" value="2"/>
</dbReference>
<feature type="transmembrane region" description="Helical" evidence="6">
    <location>
        <begin position="192"/>
        <end position="213"/>
    </location>
</feature>
<evidence type="ECO:0000313" key="8">
    <source>
        <dbReference type="EMBL" id="SIS78464.1"/>
    </source>
</evidence>
<keyword evidence="4 6" id="KW-1133">Transmembrane helix</keyword>
<dbReference type="AlphaFoldDB" id="A0A173MQ07"/>
<evidence type="ECO:0000256" key="4">
    <source>
        <dbReference type="ARBA" id="ARBA00022989"/>
    </source>
</evidence>
<dbReference type="InterPro" id="IPR037185">
    <property type="entry name" value="EmrE-like"/>
</dbReference>
<evidence type="ECO:0000256" key="3">
    <source>
        <dbReference type="ARBA" id="ARBA00022692"/>
    </source>
</evidence>
<proteinExistence type="inferred from homology"/>
<evidence type="ECO:0000256" key="2">
    <source>
        <dbReference type="ARBA" id="ARBA00007362"/>
    </source>
</evidence>
<feature type="transmembrane region" description="Helical" evidence="6">
    <location>
        <begin position="225"/>
        <end position="248"/>
    </location>
</feature>
<feature type="transmembrane region" description="Helical" evidence="6">
    <location>
        <begin position="260"/>
        <end position="276"/>
    </location>
</feature>
<dbReference type="GO" id="GO:0016020">
    <property type="term" value="C:membrane"/>
    <property type="evidence" value="ECO:0007669"/>
    <property type="project" value="UniProtKB-SubCell"/>
</dbReference>
<feature type="transmembrane region" description="Helical" evidence="6">
    <location>
        <begin position="12"/>
        <end position="34"/>
    </location>
</feature>
<feature type="transmembrane region" description="Helical" evidence="6">
    <location>
        <begin position="282"/>
        <end position="300"/>
    </location>
</feature>
<feature type="transmembrane region" description="Helical" evidence="6">
    <location>
        <begin position="98"/>
        <end position="116"/>
    </location>
</feature>
<feature type="transmembrane region" description="Helical" evidence="6">
    <location>
        <begin position="128"/>
        <end position="146"/>
    </location>
</feature>
<evidence type="ECO:0000259" key="7">
    <source>
        <dbReference type="Pfam" id="PF00892"/>
    </source>
</evidence>
<keyword evidence="9" id="KW-1185">Reference proteome</keyword>
<dbReference type="PANTHER" id="PTHR32322">
    <property type="entry name" value="INNER MEMBRANE TRANSPORTER"/>
    <property type="match status" value="1"/>
</dbReference>
<accession>A0A173MQ07</accession>
<evidence type="ECO:0000256" key="6">
    <source>
        <dbReference type="SAM" id="Phobius"/>
    </source>
</evidence>
<keyword evidence="3 6" id="KW-0812">Transmembrane</keyword>
<comment type="subcellular location">
    <subcellularLocation>
        <location evidence="1">Membrane</location>
        <topology evidence="1">Multi-pass membrane protein</topology>
    </subcellularLocation>
</comment>
<dbReference type="PANTHER" id="PTHR32322:SF2">
    <property type="entry name" value="EAMA DOMAIN-CONTAINING PROTEIN"/>
    <property type="match status" value="1"/>
</dbReference>
<organism evidence="8 9">
    <name type="scientific">Filimonas lacunae</name>
    <dbReference type="NCBI Taxonomy" id="477680"/>
    <lineage>
        <taxon>Bacteria</taxon>
        <taxon>Pseudomonadati</taxon>
        <taxon>Bacteroidota</taxon>
        <taxon>Chitinophagia</taxon>
        <taxon>Chitinophagales</taxon>
        <taxon>Chitinophagaceae</taxon>
        <taxon>Filimonas</taxon>
    </lineage>
</organism>
<feature type="domain" description="EamA" evidence="7">
    <location>
        <begin position="12"/>
        <end position="144"/>
    </location>
</feature>
<reference evidence="9" key="1">
    <citation type="submission" date="2017-01" db="EMBL/GenBank/DDBJ databases">
        <authorList>
            <person name="Varghese N."/>
            <person name="Submissions S."/>
        </authorList>
    </citation>
    <scope>NUCLEOTIDE SEQUENCE [LARGE SCALE GENOMIC DNA]</scope>
    <source>
        <strain evidence="9">DSM 21054</strain>
    </source>
</reference>
<feature type="transmembrane region" description="Helical" evidence="6">
    <location>
        <begin position="72"/>
        <end position="92"/>
    </location>
</feature>
<dbReference type="InterPro" id="IPR000620">
    <property type="entry name" value="EamA_dom"/>
</dbReference>
<dbReference type="Proteomes" id="UP000186917">
    <property type="component" value="Unassembled WGS sequence"/>
</dbReference>
<evidence type="ECO:0000256" key="1">
    <source>
        <dbReference type="ARBA" id="ARBA00004141"/>
    </source>
</evidence>
<feature type="transmembrane region" description="Helical" evidence="6">
    <location>
        <begin position="40"/>
        <end position="60"/>
    </location>
</feature>
<comment type="similarity">
    <text evidence="2">Belongs to the EamA transporter family.</text>
</comment>
<feature type="domain" description="EamA" evidence="7">
    <location>
        <begin position="165"/>
        <end position="298"/>
    </location>
</feature>
<gene>
    <name evidence="8" type="ORF">SAMN05421788_1011186</name>
</gene>
<feature type="transmembrane region" description="Helical" evidence="6">
    <location>
        <begin position="158"/>
        <end position="180"/>
    </location>
</feature>
<evidence type="ECO:0000256" key="5">
    <source>
        <dbReference type="ARBA" id="ARBA00023136"/>
    </source>
</evidence>
<dbReference type="OrthoDB" id="9812547at2"/>
<evidence type="ECO:0000313" key="9">
    <source>
        <dbReference type="Proteomes" id="UP000186917"/>
    </source>
</evidence>
<keyword evidence="5 6" id="KW-0472">Membrane</keyword>
<name>A0A173MQ07_9BACT</name>
<dbReference type="STRING" id="477680.SAMN05421788_1011186"/>
<dbReference type="RefSeq" id="WP_076376565.1">
    <property type="nucleotide sequence ID" value="NZ_AP017422.1"/>
</dbReference>
<dbReference type="SUPFAM" id="SSF103481">
    <property type="entry name" value="Multidrug resistance efflux transporter EmrE"/>
    <property type="match status" value="2"/>
</dbReference>
<dbReference type="InterPro" id="IPR050638">
    <property type="entry name" value="AA-Vitamin_Transporters"/>
</dbReference>
<dbReference type="KEGG" id="fln:FLA_5806"/>